<feature type="transmembrane region" description="Helical" evidence="2">
    <location>
        <begin position="42"/>
        <end position="58"/>
    </location>
</feature>
<evidence type="ECO:0000313" key="4">
    <source>
        <dbReference type="Proteomes" id="UP001218218"/>
    </source>
</evidence>
<gene>
    <name evidence="3" type="ORF">DFH08DRAFT_940145</name>
</gene>
<reference evidence="3" key="1">
    <citation type="submission" date="2023-03" db="EMBL/GenBank/DDBJ databases">
        <title>Massive genome expansion in bonnet fungi (Mycena s.s.) driven by repeated elements and novel gene families across ecological guilds.</title>
        <authorList>
            <consortium name="Lawrence Berkeley National Laboratory"/>
            <person name="Harder C.B."/>
            <person name="Miyauchi S."/>
            <person name="Viragh M."/>
            <person name="Kuo A."/>
            <person name="Thoen E."/>
            <person name="Andreopoulos B."/>
            <person name="Lu D."/>
            <person name="Skrede I."/>
            <person name="Drula E."/>
            <person name="Henrissat B."/>
            <person name="Morin E."/>
            <person name="Kohler A."/>
            <person name="Barry K."/>
            <person name="LaButti K."/>
            <person name="Morin E."/>
            <person name="Salamov A."/>
            <person name="Lipzen A."/>
            <person name="Mereny Z."/>
            <person name="Hegedus B."/>
            <person name="Baldrian P."/>
            <person name="Stursova M."/>
            <person name="Weitz H."/>
            <person name="Taylor A."/>
            <person name="Grigoriev I.V."/>
            <person name="Nagy L.G."/>
            <person name="Martin F."/>
            <person name="Kauserud H."/>
        </authorList>
    </citation>
    <scope>NUCLEOTIDE SEQUENCE</scope>
    <source>
        <strain evidence="3">CBHHK002</strain>
    </source>
</reference>
<feature type="transmembrane region" description="Helical" evidence="2">
    <location>
        <begin position="108"/>
        <end position="135"/>
    </location>
</feature>
<feature type="compositionally biased region" description="Basic and acidic residues" evidence="1">
    <location>
        <begin position="179"/>
        <end position="188"/>
    </location>
</feature>
<feature type="compositionally biased region" description="Low complexity" evidence="1">
    <location>
        <begin position="196"/>
        <end position="207"/>
    </location>
</feature>
<keyword evidence="2" id="KW-1133">Transmembrane helix</keyword>
<evidence type="ECO:0000313" key="3">
    <source>
        <dbReference type="EMBL" id="KAJ7330820.1"/>
    </source>
</evidence>
<proteinExistence type="predicted"/>
<feature type="region of interest" description="Disordered" evidence="1">
    <location>
        <begin position="179"/>
        <end position="213"/>
    </location>
</feature>
<protein>
    <submittedName>
        <fullName evidence="3">Uncharacterized protein</fullName>
    </submittedName>
</protein>
<sequence length="271" mass="30491">MECRPEMGRPSAGAYWLPPAMPVAVLLLLLWLIGLWFIRLDWFGIGLWFWFWFGDTVVERMTRGIRWREWKETHGKLFWFSHTTLSGALVALPHLLSSRRHSMLIAWIAAHIYFVWSPDLTAHFGLVVCVVGRWISAFTRARRSRASAPSVGTYNHAAAPAYARAHTLSVCKPDYGRSARRRVPEHTPHNTSPLPSVQVQDSSSSSDRGSTTDYSLPAIIRMRTLQTRQQASHPFSSLVGVWAVQGPLGWAVVWVVLVRGGGVRLGAPVRD</sequence>
<feature type="transmembrane region" description="Helical" evidence="2">
    <location>
        <begin position="78"/>
        <end position="96"/>
    </location>
</feature>
<keyword evidence="4" id="KW-1185">Reference proteome</keyword>
<accession>A0AAD6ZNX0</accession>
<dbReference type="AlphaFoldDB" id="A0AAD6ZNX0"/>
<keyword evidence="2" id="KW-0472">Membrane</keyword>
<comment type="caution">
    <text evidence="3">The sequence shown here is derived from an EMBL/GenBank/DDBJ whole genome shotgun (WGS) entry which is preliminary data.</text>
</comment>
<organism evidence="3 4">
    <name type="scientific">Mycena albidolilacea</name>
    <dbReference type="NCBI Taxonomy" id="1033008"/>
    <lineage>
        <taxon>Eukaryota</taxon>
        <taxon>Fungi</taxon>
        <taxon>Dikarya</taxon>
        <taxon>Basidiomycota</taxon>
        <taxon>Agaricomycotina</taxon>
        <taxon>Agaricomycetes</taxon>
        <taxon>Agaricomycetidae</taxon>
        <taxon>Agaricales</taxon>
        <taxon>Marasmiineae</taxon>
        <taxon>Mycenaceae</taxon>
        <taxon>Mycena</taxon>
    </lineage>
</organism>
<evidence type="ECO:0000256" key="2">
    <source>
        <dbReference type="SAM" id="Phobius"/>
    </source>
</evidence>
<name>A0AAD6ZNX0_9AGAR</name>
<keyword evidence="2" id="KW-0812">Transmembrane</keyword>
<dbReference type="EMBL" id="JARIHO010000036">
    <property type="protein sequence ID" value="KAJ7330820.1"/>
    <property type="molecule type" value="Genomic_DNA"/>
</dbReference>
<evidence type="ECO:0000256" key="1">
    <source>
        <dbReference type="SAM" id="MobiDB-lite"/>
    </source>
</evidence>
<dbReference type="Proteomes" id="UP001218218">
    <property type="component" value="Unassembled WGS sequence"/>
</dbReference>
<feature type="transmembrane region" description="Helical" evidence="2">
    <location>
        <begin position="12"/>
        <end position="36"/>
    </location>
</feature>